<dbReference type="PATRIC" id="fig|1291379.3.peg.796"/>
<dbReference type="KEGG" id="tped:TPE_0800"/>
<keyword evidence="1" id="KW-0449">Lipoprotein</keyword>
<dbReference type="Gene3D" id="3.40.30.10">
    <property type="entry name" value="Glutaredoxin"/>
    <property type="match status" value="1"/>
</dbReference>
<dbReference type="STRING" id="1291379.TPE_0800"/>
<evidence type="ECO:0000313" key="2">
    <source>
        <dbReference type="Proteomes" id="UP000015620"/>
    </source>
</evidence>
<reference evidence="1 2" key="1">
    <citation type="journal article" date="2013" name="PLoS ONE">
        <title>Genome-Wide Relatedness of Treponema pedis, from Gingiva and Necrotic Skin Lesions of Pigs, with the Human Oral Pathogen Treponema denticola.</title>
        <authorList>
            <person name="Svartstrom O."/>
            <person name="Mushtaq M."/>
            <person name="Pringle M."/>
            <person name="Segerman B."/>
        </authorList>
    </citation>
    <scope>NUCLEOTIDE SEQUENCE [LARGE SCALE GENOMIC DNA]</scope>
    <source>
        <strain evidence="1">T A4</strain>
    </source>
</reference>
<sequence length="340" mass="38838">MIDLLAQMEFFRLYFEIAFRQIRILYVLENIFMGADMNIKRNLFTVSAFFLTALFTACATGQNAWKSDVHNIEKDIVSSKKDGVIIFTVSDTNEASKKLLDEVFTEDFFSKAGKQFVFYNVNIVKDEALMSKKELEKNYILFSDYNVLEVPHICMFNKDGDVYCSELIPSEINNSNDLIKFLNARRPKGESVSNLRGKINRSEGMEKIKAIEEFFNSVYFVDSVKYVPFFEEGIKSDPENKSGLTGKFLLAKKQLVIDDLLLQKKYGEAIDEFKETLGTNILTPEEAQGVWCNIAYIAALSKKYPKTEILSFLENALNSAPSGSRAADIKQDIEYLKRLN</sequence>
<gene>
    <name evidence="1" type="ORF">TPE_0800</name>
</gene>
<evidence type="ECO:0000313" key="1">
    <source>
        <dbReference type="EMBL" id="AGT43296.1"/>
    </source>
</evidence>
<dbReference type="Proteomes" id="UP000015620">
    <property type="component" value="Chromosome"/>
</dbReference>
<name>S6A368_9SPIR</name>
<organism evidence="1 2">
    <name type="scientific">Treponema pedis str. T A4</name>
    <dbReference type="NCBI Taxonomy" id="1291379"/>
    <lineage>
        <taxon>Bacteria</taxon>
        <taxon>Pseudomonadati</taxon>
        <taxon>Spirochaetota</taxon>
        <taxon>Spirochaetia</taxon>
        <taxon>Spirochaetales</taxon>
        <taxon>Treponemataceae</taxon>
        <taxon>Treponema</taxon>
    </lineage>
</organism>
<accession>S6A368</accession>
<dbReference type="EMBL" id="CP004120">
    <property type="protein sequence ID" value="AGT43296.1"/>
    <property type="molecule type" value="Genomic_DNA"/>
</dbReference>
<dbReference type="AlphaFoldDB" id="S6A368"/>
<protein>
    <submittedName>
        <fullName evidence="1">Lipoprotein</fullName>
    </submittedName>
</protein>
<proteinExistence type="predicted"/>
<keyword evidence="2" id="KW-1185">Reference proteome</keyword>
<dbReference type="HOGENOM" id="CLU_072078_0_0_12"/>